<keyword evidence="2" id="KW-1133">Transmembrane helix</keyword>
<dbReference type="EMBL" id="JARKIB010000039">
    <property type="protein sequence ID" value="KAJ7759582.1"/>
    <property type="molecule type" value="Genomic_DNA"/>
</dbReference>
<evidence type="ECO:0000256" key="3">
    <source>
        <dbReference type="SAM" id="SignalP"/>
    </source>
</evidence>
<sequence length="328" mass="35363">MLKALSLLSLAIFCQTVHAAEVKHFIDDFDSVAVYQGATLNRSLAGFAPSEIKDGTVTLVTASGSDPATISMNFTGNAVYVYVAYPSDRPAVVPSAFLIQIDGVASGGWTRGNFSDPLTGFLAYENNTLSNSMHNFVMEVRPGWELYFDYVVYTSASAPAASNQPMVPTMTTKKKAPIGAIVGGIVGGILFLLLALFLLRRRAKGKSRAISRRTPLPFIEEHDDKQNSVGKDSSRPPLTPLRAPPSSSRTNHVPGLDIRHSPTVGDQDQSPMSPASDPSLHLVAAEIRRLTASMQRLETGMTEAHDGGPVVFQRPPAYIYGRRTGETN</sequence>
<keyword evidence="2" id="KW-0472">Membrane</keyword>
<dbReference type="Proteomes" id="UP001215598">
    <property type="component" value="Unassembled WGS sequence"/>
</dbReference>
<evidence type="ECO:0000256" key="1">
    <source>
        <dbReference type="SAM" id="MobiDB-lite"/>
    </source>
</evidence>
<organism evidence="4 5">
    <name type="scientific">Mycena metata</name>
    <dbReference type="NCBI Taxonomy" id="1033252"/>
    <lineage>
        <taxon>Eukaryota</taxon>
        <taxon>Fungi</taxon>
        <taxon>Dikarya</taxon>
        <taxon>Basidiomycota</taxon>
        <taxon>Agaricomycotina</taxon>
        <taxon>Agaricomycetes</taxon>
        <taxon>Agaricomycetidae</taxon>
        <taxon>Agaricales</taxon>
        <taxon>Marasmiineae</taxon>
        <taxon>Mycenaceae</taxon>
        <taxon>Mycena</taxon>
    </lineage>
</organism>
<feature type="region of interest" description="Disordered" evidence="1">
    <location>
        <begin position="217"/>
        <end position="277"/>
    </location>
</feature>
<feature type="transmembrane region" description="Helical" evidence="2">
    <location>
        <begin position="178"/>
        <end position="199"/>
    </location>
</feature>
<dbReference type="AlphaFoldDB" id="A0AAD7NG79"/>
<proteinExistence type="predicted"/>
<evidence type="ECO:0000256" key="2">
    <source>
        <dbReference type="SAM" id="Phobius"/>
    </source>
</evidence>
<evidence type="ECO:0000313" key="4">
    <source>
        <dbReference type="EMBL" id="KAJ7759582.1"/>
    </source>
</evidence>
<keyword evidence="3" id="KW-0732">Signal</keyword>
<gene>
    <name evidence="4" type="ORF">B0H16DRAFT_1533822</name>
</gene>
<name>A0AAD7NG79_9AGAR</name>
<feature type="signal peptide" evidence="3">
    <location>
        <begin position="1"/>
        <end position="19"/>
    </location>
</feature>
<keyword evidence="5" id="KW-1185">Reference proteome</keyword>
<evidence type="ECO:0000313" key="5">
    <source>
        <dbReference type="Proteomes" id="UP001215598"/>
    </source>
</evidence>
<reference evidence="4" key="1">
    <citation type="submission" date="2023-03" db="EMBL/GenBank/DDBJ databases">
        <title>Massive genome expansion in bonnet fungi (Mycena s.s.) driven by repeated elements and novel gene families across ecological guilds.</title>
        <authorList>
            <consortium name="Lawrence Berkeley National Laboratory"/>
            <person name="Harder C.B."/>
            <person name="Miyauchi S."/>
            <person name="Viragh M."/>
            <person name="Kuo A."/>
            <person name="Thoen E."/>
            <person name="Andreopoulos B."/>
            <person name="Lu D."/>
            <person name="Skrede I."/>
            <person name="Drula E."/>
            <person name="Henrissat B."/>
            <person name="Morin E."/>
            <person name="Kohler A."/>
            <person name="Barry K."/>
            <person name="LaButti K."/>
            <person name="Morin E."/>
            <person name="Salamov A."/>
            <person name="Lipzen A."/>
            <person name="Mereny Z."/>
            <person name="Hegedus B."/>
            <person name="Baldrian P."/>
            <person name="Stursova M."/>
            <person name="Weitz H."/>
            <person name="Taylor A."/>
            <person name="Grigoriev I.V."/>
            <person name="Nagy L.G."/>
            <person name="Martin F."/>
            <person name="Kauserud H."/>
        </authorList>
    </citation>
    <scope>NUCLEOTIDE SEQUENCE</scope>
    <source>
        <strain evidence="4">CBHHK182m</strain>
    </source>
</reference>
<protein>
    <submittedName>
        <fullName evidence="4">Uncharacterized protein</fullName>
    </submittedName>
</protein>
<feature type="compositionally biased region" description="Polar residues" evidence="1">
    <location>
        <begin position="264"/>
        <end position="273"/>
    </location>
</feature>
<comment type="caution">
    <text evidence="4">The sequence shown here is derived from an EMBL/GenBank/DDBJ whole genome shotgun (WGS) entry which is preliminary data.</text>
</comment>
<accession>A0AAD7NG79</accession>
<feature type="chain" id="PRO_5042267513" evidence="3">
    <location>
        <begin position="20"/>
        <end position="328"/>
    </location>
</feature>
<keyword evidence="2" id="KW-0812">Transmembrane</keyword>